<keyword evidence="6 9" id="KW-0547">Nucleotide-binding</keyword>
<dbReference type="CDD" id="cd00517">
    <property type="entry name" value="ATPS"/>
    <property type="match status" value="1"/>
</dbReference>
<comment type="subcellular location">
    <subcellularLocation>
        <location evidence="9">Cytoplasm</location>
    </subcellularLocation>
</comment>
<dbReference type="GO" id="GO:0009086">
    <property type="term" value="P:methionine biosynthetic process"/>
    <property type="evidence" value="ECO:0007669"/>
    <property type="project" value="UniProtKB-KW"/>
</dbReference>
<dbReference type="SUPFAM" id="SSF88697">
    <property type="entry name" value="PUA domain-like"/>
    <property type="match status" value="1"/>
</dbReference>
<comment type="domain">
    <text evidence="9">The adenylyl-sulfate kinase (APS kinase) is non-functional. It is involved in allosteric regulation by PAPS. PAPS binding induces a large rotational rearrangement of domains lowering the substrate affinity of the enzyme.</text>
</comment>
<comment type="catalytic activity">
    <reaction evidence="9">
        <text>sulfate + ATP + H(+) = adenosine 5'-phosphosulfate + diphosphate</text>
        <dbReference type="Rhea" id="RHEA:18133"/>
        <dbReference type="ChEBI" id="CHEBI:15378"/>
        <dbReference type="ChEBI" id="CHEBI:16189"/>
        <dbReference type="ChEBI" id="CHEBI:30616"/>
        <dbReference type="ChEBI" id="CHEBI:33019"/>
        <dbReference type="ChEBI" id="CHEBI:58243"/>
        <dbReference type="EC" id="2.7.7.4"/>
    </reaction>
</comment>
<evidence type="ECO:0000256" key="2">
    <source>
        <dbReference type="ARBA" id="ARBA00022490"/>
    </source>
</evidence>
<protein>
    <recommendedName>
        <fullName evidence="9">Sulfate adenylyltransferase</fullName>
        <ecNumber evidence="9">2.7.7.4</ecNumber>
    </recommendedName>
    <alternativeName>
        <fullName evidence="9">ATP-sulfurylase</fullName>
    </alternativeName>
    <alternativeName>
        <fullName evidence="9">Sulfate adenylate transferase</fullName>
        <shortName evidence="9">SAT</shortName>
    </alternativeName>
</protein>
<evidence type="ECO:0000256" key="7">
    <source>
        <dbReference type="ARBA" id="ARBA00022840"/>
    </source>
</evidence>
<dbReference type="Gene3D" id="3.40.50.620">
    <property type="entry name" value="HUPs"/>
    <property type="match status" value="1"/>
</dbReference>
<accession>A0A9N9H765</accession>
<feature type="domain" description="Sulphate adenylyltransferase catalytic" evidence="11">
    <location>
        <begin position="176"/>
        <end position="381"/>
    </location>
</feature>
<name>A0A9N9H765_9GLOM</name>
<dbReference type="Proteomes" id="UP000789405">
    <property type="component" value="Unassembled WGS sequence"/>
</dbReference>
<comment type="similarity">
    <text evidence="9">In the N-terminal section; belongs to the sulfate adenylyltransferase family.</text>
</comment>
<dbReference type="InterPro" id="IPR059117">
    <property type="entry name" value="APS_kinase_dom"/>
</dbReference>
<evidence type="ECO:0000256" key="3">
    <source>
        <dbReference type="ARBA" id="ARBA00022533"/>
    </source>
</evidence>
<organism evidence="13 14">
    <name type="scientific">Dentiscutata erythropus</name>
    <dbReference type="NCBI Taxonomy" id="1348616"/>
    <lineage>
        <taxon>Eukaryota</taxon>
        <taxon>Fungi</taxon>
        <taxon>Fungi incertae sedis</taxon>
        <taxon>Mucoromycota</taxon>
        <taxon>Glomeromycotina</taxon>
        <taxon>Glomeromycetes</taxon>
        <taxon>Diversisporales</taxon>
        <taxon>Gigasporaceae</taxon>
        <taxon>Dentiscutata</taxon>
    </lineage>
</organism>
<keyword evidence="14" id="KW-1185">Reference proteome</keyword>
<feature type="domain" description="ATP-sulfurylase PUA-like" evidence="12">
    <location>
        <begin position="4"/>
        <end position="165"/>
    </location>
</feature>
<feature type="binding site" evidence="9">
    <location>
        <begin position="198"/>
        <end position="201"/>
    </location>
    <ligand>
        <name>ATP</name>
        <dbReference type="ChEBI" id="CHEBI:30616"/>
    </ligand>
</feature>
<dbReference type="Pfam" id="PF01583">
    <property type="entry name" value="APS_kinase"/>
    <property type="match status" value="1"/>
</dbReference>
<dbReference type="InterPro" id="IPR027417">
    <property type="entry name" value="P-loop_NTPase"/>
</dbReference>
<dbReference type="EMBL" id="CAJVPY010006395">
    <property type="protein sequence ID" value="CAG8661883.1"/>
    <property type="molecule type" value="Genomic_DNA"/>
</dbReference>
<dbReference type="OrthoDB" id="468at2759"/>
<dbReference type="InterPro" id="IPR014729">
    <property type="entry name" value="Rossmann-like_a/b/a_fold"/>
</dbReference>
<evidence type="ECO:0000256" key="5">
    <source>
        <dbReference type="ARBA" id="ARBA00022695"/>
    </source>
</evidence>
<dbReference type="InterPro" id="IPR002650">
    <property type="entry name" value="Sulphate_adenylyltransferase"/>
</dbReference>
<comment type="similarity">
    <text evidence="9">In the C-terminal section; belongs to the APS kinase family.</text>
</comment>
<feature type="domain" description="APS kinase" evidence="10">
    <location>
        <begin position="389"/>
        <end position="534"/>
    </location>
</feature>
<dbReference type="FunFam" id="3.40.50.620:FF:000052">
    <property type="entry name" value="Sulfate adenylyltransferase"/>
    <property type="match status" value="1"/>
</dbReference>
<dbReference type="GO" id="GO:0019344">
    <property type="term" value="P:cysteine biosynthetic process"/>
    <property type="evidence" value="ECO:0007669"/>
    <property type="project" value="UniProtKB-KW"/>
</dbReference>
<evidence type="ECO:0000256" key="1">
    <source>
        <dbReference type="ARBA" id="ARBA00001823"/>
    </source>
</evidence>
<comment type="caution">
    <text evidence="13">The sequence shown here is derived from an EMBL/GenBank/DDBJ whole genome shotgun (WGS) entry which is preliminary data.</text>
</comment>
<feature type="site" description="Transition state stabilizer" evidence="9">
    <location>
        <position position="204"/>
    </location>
</feature>
<dbReference type="InterPro" id="IPR015947">
    <property type="entry name" value="PUA-like_sf"/>
</dbReference>
<dbReference type="InterPro" id="IPR025980">
    <property type="entry name" value="ATP-Sase_PUA-like_dom"/>
</dbReference>
<evidence type="ECO:0000259" key="11">
    <source>
        <dbReference type="Pfam" id="PF01747"/>
    </source>
</evidence>
<dbReference type="AlphaFoldDB" id="A0A9N9H765"/>
<dbReference type="InterPro" id="IPR024951">
    <property type="entry name" value="Sulfurylase_cat_dom"/>
</dbReference>
<comment type="activity regulation">
    <text evidence="9">Allosterically inhibited by 3'-phosphoadenosine 5'-phosphosulfate (PAPS).</text>
</comment>
<dbReference type="SUPFAM" id="SSF52374">
    <property type="entry name" value="Nucleotidylyl transferase"/>
    <property type="match status" value="1"/>
</dbReference>
<comment type="function">
    <text evidence="9">Catalyzes the first intracellular reaction of sulfate assimilation, forming adenosine-5'-phosphosulfate (APS) from inorganic sulfate and ATP. Plays an important role in sulfate activation as a component of the biosynthesis pathway of sulfur-containing amino acids.</text>
</comment>
<dbReference type="HAMAP" id="MF_03106">
    <property type="entry name" value="Sulf_adenylyltr_euk"/>
    <property type="match status" value="1"/>
</dbReference>
<keyword evidence="7 9" id="KW-0067">ATP-binding</keyword>
<dbReference type="CDD" id="cd02027">
    <property type="entry name" value="APSK"/>
    <property type="match status" value="1"/>
</dbReference>
<comment type="pathway">
    <text evidence="9">Sulfur metabolism; hydrogen sulfide biosynthesis; sulfite from sulfate: step 1/3.</text>
</comment>
<keyword evidence="3 9" id="KW-0021">Allosteric enzyme</keyword>
<evidence type="ECO:0000256" key="9">
    <source>
        <dbReference type="HAMAP-Rule" id="MF_03106"/>
    </source>
</evidence>
<feature type="active site" evidence="9">
    <location>
        <position position="199"/>
    </location>
</feature>
<dbReference type="GO" id="GO:0010134">
    <property type="term" value="P:sulfate assimilation via adenylyl sulfate reduction"/>
    <property type="evidence" value="ECO:0007669"/>
    <property type="project" value="TreeGrafter"/>
</dbReference>
<feature type="binding site" evidence="9">
    <location>
        <position position="200"/>
    </location>
    <ligand>
        <name>sulfate</name>
        <dbReference type="ChEBI" id="CHEBI:16189"/>
    </ligand>
</feature>
<comment type="catalytic activity">
    <reaction evidence="1">
        <text>adenosine 5'-phosphosulfate + ATP = 3'-phosphoadenylyl sulfate + ADP + H(+)</text>
        <dbReference type="Rhea" id="RHEA:24152"/>
        <dbReference type="ChEBI" id="CHEBI:15378"/>
        <dbReference type="ChEBI" id="CHEBI:30616"/>
        <dbReference type="ChEBI" id="CHEBI:58243"/>
        <dbReference type="ChEBI" id="CHEBI:58339"/>
        <dbReference type="ChEBI" id="CHEBI:456216"/>
        <dbReference type="EC" id="2.7.1.25"/>
    </reaction>
</comment>
<feature type="site" description="Transition state stabilizer" evidence="9">
    <location>
        <position position="207"/>
    </location>
</feature>
<dbReference type="FunFam" id="3.40.50.300:FF:000802">
    <property type="entry name" value="Sulfate adenylyltransferase"/>
    <property type="match status" value="1"/>
</dbReference>
<dbReference type="SUPFAM" id="SSF52540">
    <property type="entry name" value="P-loop containing nucleoside triphosphate hydrolases"/>
    <property type="match status" value="1"/>
</dbReference>
<dbReference type="PANTHER" id="PTHR42700:SF1">
    <property type="entry name" value="SULFATE ADENYLYLTRANSFERASE"/>
    <property type="match status" value="1"/>
</dbReference>
<keyword evidence="2 9" id="KW-0963">Cytoplasm</keyword>
<evidence type="ECO:0000313" key="13">
    <source>
        <dbReference type="EMBL" id="CAG8661883.1"/>
    </source>
</evidence>
<feature type="binding site" evidence="9">
    <location>
        <position position="502"/>
    </location>
    <ligand>
        <name>3'-phosphoadenylyl sulfate</name>
        <dbReference type="ChEBI" id="CHEBI:58339"/>
        <note>allosteric inhibitor</note>
    </ligand>
</feature>
<dbReference type="GO" id="GO:0005524">
    <property type="term" value="F:ATP binding"/>
    <property type="evidence" value="ECO:0007669"/>
    <property type="project" value="UniProtKB-KW"/>
</dbReference>
<dbReference type="Gene3D" id="3.40.50.300">
    <property type="entry name" value="P-loop containing nucleotide triphosphate hydrolases"/>
    <property type="match status" value="1"/>
</dbReference>
<dbReference type="NCBIfam" id="TIGR00455">
    <property type="entry name" value="apsK"/>
    <property type="match status" value="1"/>
</dbReference>
<feature type="region of interest" description="Allosteric regulation domain; adenylyl-sulfate kinase-like" evidence="9">
    <location>
        <begin position="389"/>
        <end position="597"/>
    </location>
</feature>
<keyword evidence="9" id="KW-0028">Amino-acid biosynthesis</keyword>
<keyword evidence="4 9" id="KW-0808">Transferase</keyword>
<dbReference type="NCBIfam" id="NF004040">
    <property type="entry name" value="PRK05537.1"/>
    <property type="match status" value="1"/>
</dbReference>
<feature type="active site" evidence="9">
    <location>
        <position position="200"/>
    </location>
</feature>
<feature type="site" description="Induces change in substrate recognition on ATP binding" evidence="9">
    <location>
        <position position="324"/>
    </location>
</feature>
<dbReference type="GO" id="GO:0004020">
    <property type="term" value="F:adenylylsulfate kinase activity"/>
    <property type="evidence" value="ECO:0007669"/>
    <property type="project" value="UniProtKB-EC"/>
</dbReference>
<evidence type="ECO:0000259" key="10">
    <source>
        <dbReference type="Pfam" id="PF01583"/>
    </source>
</evidence>
<feature type="binding site" evidence="9">
    <location>
        <position position="198"/>
    </location>
    <ligand>
        <name>sulfate</name>
        <dbReference type="ChEBI" id="CHEBI:16189"/>
    </ligand>
</feature>
<comment type="caution">
    <text evidence="9">Lacks conserved residue(s) required for the propagation of feature annotation.</text>
</comment>
<sequence length="597" mass="67403">MANIPHGGVLKDAHVRDAHKNESLRIEAESLPTIVLTDRQLCDLELIMNGGFSPLEGFMNQDDYLSVVRNLRLKNGYLWSMPITLDVSENVIKTLDLAPGRRLVLRDFRDDSPLAILTIQDIYRPDKVEEAINVFGDNDEKHPGVNYLKYKVKEYYIGGNVEAIQPPIHYDYVARRYTPAELRAHFKKLHWNRVVAFQTRNPMHRAHRELTVRAARIRQANVLIHPVVGLTKPGDIDHYTRVRVYQAIMPKYPNGMATLSLLPLAMRMGGPREALWHAIIRKNFGATHFIIGRDHAGPGKNSEGKDFYEPYEAQDELQIEVVPFQMMTYIPDSDEYMAIDEVPEGTRTLNISGTELRRRLKTGAHIPEWFSYPEVVKVLQDTHPPRSKQGFTLFLTGYYNCGKAAIGRALQVVLNEQGGRSVTLLLGEIVRHELSSDRDQNIARIGFVSAELTKAGAAVIAAPIAPYAEARNNAKALVETYGGFYLIHVNTPLEYCIKTDRKGIYKKAQSGEIKGFTGVDDPYEKPTNADIVVDTSKQSVSEICHQIVLLLEKLSKVNMLYFNFEALVLNNFGSNPVRFLFITAIKILENNAVVIIL</sequence>
<feature type="binding site" evidence="9">
    <location>
        <position position="327"/>
    </location>
    <ligand>
        <name>ATP</name>
        <dbReference type="ChEBI" id="CHEBI:30616"/>
    </ligand>
</feature>
<feature type="region of interest" description="N-terminal" evidence="9">
    <location>
        <begin position="1"/>
        <end position="170"/>
    </location>
</feature>
<feature type="binding site" evidence="9">
    <location>
        <position position="296"/>
    </location>
    <ligand>
        <name>sulfate</name>
        <dbReference type="ChEBI" id="CHEBI:16189"/>
    </ligand>
</feature>
<dbReference type="Gene3D" id="3.10.400.10">
    <property type="entry name" value="Sulfate adenylyltransferase"/>
    <property type="match status" value="1"/>
</dbReference>
<evidence type="ECO:0000259" key="12">
    <source>
        <dbReference type="Pfam" id="PF14306"/>
    </source>
</evidence>
<evidence type="ECO:0000256" key="8">
    <source>
        <dbReference type="ARBA" id="ARBA00062002"/>
    </source>
</evidence>
<feature type="binding site" evidence="9">
    <location>
        <begin position="428"/>
        <end position="431"/>
    </location>
    <ligand>
        <name>3'-phosphoadenylyl sulfate</name>
        <dbReference type="ChEBI" id="CHEBI:58339"/>
        <note>allosteric inhibitor</note>
    </ligand>
</feature>
<dbReference type="GO" id="GO:0005737">
    <property type="term" value="C:cytoplasm"/>
    <property type="evidence" value="ECO:0007669"/>
    <property type="project" value="UniProtKB-SubCell"/>
</dbReference>
<proteinExistence type="inferred from homology"/>
<gene>
    <name evidence="9" type="primary">MET3</name>
    <name evidence="13" type="ORF">DERYTH_LOCUS10759</name>
</gene>
<dbReference type="InterPro" id="IPR050512">
    <property type="entry name" value="Sulf_AdTrans/APS_kinase"/>
</dbReference>
<keyword evidence="9" id="KW-0486">Methionine biosynthesis</keyword>
<evidence type="ECO:0000256" key="4">
    <source>
        <dbReference type="ARBA" id="ARBA00022679"/>
    </source>
</evidence>
<reference evidence="13" key="1">
    <citation type="submission" date="2021-06" db="EMBL/GenBank/DDBJ databases">
        <authorList>
            <person name="Kallberg Y."/>
            <person name="Tangrot J."/>
            <person name="Rosling A."/>
        </authorList>
    </citation>
    <scope>NUCLEOTIDE SEQUENCE</scope>
    <source>
        <strain evidence="13">MA453B</strain>
    </source>
</reference>
<dbReference type="EC" id="2.7.7.4" evidence="9"/>
<dbReference type="GO" id="GO:0019379">
    <property type="term" value="P:sulfate assimilation, phosphoadenylyl sulfate reduction by phosphoadenylyl-sulfate reductase (thioredoxin)"/>
    <property type="evidence" value="ECO:0007669"/>
    <property type="project" value="TreeGrafter"/>
</dbReference>
<dbReference type="PANTHER" id="PTHR42700">
    <property type="entry name" value="SULFATE ADENYLYLTRANSFERASE"/>
    <property type="match status" value="1"/>
</dbReference>
<keyword evidence="5 9" id="KW-0548">Nucleotidyltransferase</keyword>
<keyword evidence="9" id="KW-0198">Cysteine biosynthesis</keyword>
<dbReference type="NCBIfam" id="TIGR00339">
    <property type="entry name" value="sopT"/>
    <property type="match status" value="1"/>
</dbReference>
<dbReference type="FunFam" id="3.10.400.10:FF:000003">
    <property type="entry name" value="Sulfate adenylyltransferase"/>
    <property type="match status" value="1"/>
</dbReference>
<feature type="active site" evidence="9">
    <location>
        <position position="201"/>
    </location>
</feature>
<evidence type="ECO:0000256" key="6">
    <source>
        <dbReference type="ARBA" id="ARBA00022741"/>
    </source>
</evidence>
<dbReference type="Pfam" id="PF01747">
    <property type="entry name" value="ATP-sulfurylase"/>
    <property type="match status" value="1"/>
</dbReference>
<comment type="subunit">
    <text evidence="8 9">Homohexamer. Dimer of trimers.</text>
</comment>
<dbReference type="InterPro" id="IPR002891">
    <property type="entry name" value="APS"/>
</dbReference>
<evidence type="ECO:0000313" key="14">
    <source>
        <dbReference type="Proteomes" id="UP000789405"/>
    </source>
</evidence>
<dbReference type="GO" id="GO:0004781">
    <property type="term" value="F:sulfate adenylyltransferase (ATP) activity"/>
    <property type="evidence" value="ECO:0007669"/>
    <property type="project" value="UniProtKB-UniRule"/>
</dbReference>
<dbReference type="InterPro" id="IPR027535">
    <property type="entry name" value="Sulf_adenylyltr_euk"/>
</dbReference>
<feature type="binding site" evidence="9">
    <location>
        <begin position="292"/>
        <end position="295"/>
    </location>
    <ligand>
        <name>ATP</name>
        <dbReference type="ChEBI" id="CHEBI:30616"/>
    </ligand>
</feature>
<dbReference type="GO" id="GO:0070814">
    <property type="term" value="P:hydrogen sulfide biosynthetic process"/>
    <property type="evidence" value="ECO:0007669"/>
    <property type="project" value="UniProtKB-UniRule"/>
</dbReference>
<dbReference type="Pfam" id="PF14306">
    <property type="entry name" value="PUA_2"/>
    <property type="match status" value="1"/>
</dbReference>